<feature type="region of interest" description="Disordered" evidence="2">
    <location>
        <begin position="1"/>
        <end position="25"/>
    </location>
</feature>
<comment type="caution">
    <text evidence="3">The sequence shown here is derived from an EMBL/GenBank/DDBJ whole genome shotgun (WGS) entry which is preliminary data.</text>
</comment>
<proteinExistence type="predicted"/>
<name>A0A841TW36_9BACL</name>
<sequence>MKIQPGYPPLNKTVQRSDSPPRQAPAQTFGDFLQHQEEGRSMEELQRKLEDIRLQGDRLMRSLTVRELKLYRMMVKSFLEDTLRRGIKLKETRGWDKRGRGKRYKILEEVDALLVAMGEELLQSEEGRIELLEKVGEIRGLLINLVF</sequence>
<gene>
    <name evidence="3" type="ORF">H7B90_13830</name>
</gene>
<dbReference type="Gene3D" id="1.20.120.490">
    <property type="entry name" value="Hypothetical protein TM1646-like domain"/>
    <property type="match status" value="1"/>
</dbReference>
<reference evidence="3 4" key="1">
    <citation type="submission" date="2020-08" db="EMBL/GenBank/DDBJ databases">
        <title>Cohnella phylogeny.</title>
        <authorList>
            <person name="Dunlap C."/>
        </authorList>
    </citation>
    <scope>NUCLEOTIDE SEQUENCE [LARGE SCALE GENOMIC DNA]</scope>
    <source>
        <strain evidence="3 4">DSM 25239</strain>
    </source>
</reference>
<dbReference type="EMBL" id="JACJVR010000053">
    <property type="protein sequence ID" value="MBB6692486.1"/>
    <property type="molecule type" value="Genomic_DNA"/>
</dbReference>
<evidence type="ECO:0000313" key="3">
    <source>
        <dbReference type="EMBL" id="MBB6692486.1"/>
    </source>
</evidence>
<feature type="coiled-coil region" evidence="1">
    <location>
        <begin position="35"/>
        <end position="62"/>
    </location>
</feature>
<accession>A0A841TW36</accession>
<protein>
    <submittedName>
        <fullName evidence="3">YaaR family protein</fullName>
    </submittedName>
</protein>
<organism evidence="3 4">
    <name type="scientific">Cohnella xylanilytica</name>
    <dbReference type="NCBI Taxonomy" id="557555"/>
    <lineage>
        <taxon>Bacteria</taxon>
        <taxon>Bacillati</taxon>
        <taxon>Bacillota</taxon>
        <taxon>Bacilli</taxon>
        <taxon>Bacillales</taxon>
        <taxon>Paenibacillaceae</taxon>
        <taxon>Cohnella</taxon>
    </lineage>
</organism>
<evidence type="ECO:0000313" key="4">
    <source>
        <dbReference type="Proteomes" id="UP000553776"/>
    </source>
</evidence>
<dbReference type="InterPro" id="IPR005585">
    <property type="entry name" value="DUF327"/>
</dbReference>
<dbReference type="InterPro" id="IPR024042">
    <property type="entry name" value="TM1646-like_dom_sf"/>
</dbReference>
<dbReference type="Proteomes" id="UP000553776">
    <property type="component" value="Unassembled WGS sequence"/>
</dbReference>
<evidence type="ECO:0000256" key="2">
    <source>
        <dbReference type="SAM" id="MobiDB-lite"/>
    </source>
</evidence>
<dbReference type="AlphaFoldDB" id="A0A841TW36"/>
<keyword evidence="4" id="KW-1185">Reference proteome</keyword>
<dbReference type="Pfam" id="PF03885">
    <property type="entry name" value="DUF327"/>
    <property type="match status" value="1"/>
</dbReference>
<dbReference type="SUPFAM" id="SSF158397">
    <property type="entry name" value="TM1646-like"/>
    <property type="match status" value="1"/>
</dbReference>
<dbReference type="RefSeq" id="WP_185136476.1">
    <property type="nucleotide sequence ID" value="NZ_BORM01000047.1"/>
</dbReference>
<keyword evidence="1" id="KW-0175">Coiled coil</keyword>
<evidence type="ECO:0000256" key="1">
    <source>
        <dbReference type="SAM" id="Coils"/>
    </source>
</evidence>